<gene>
    <name evidence="6" type="primary">rnpA</name>
    <name evidence="8" type="ORF">PN36_02075</name>
</gene>
<evidence type="ECO:0000256" key="2">
    <source>
        <dbReference type="ARBA" id="ARBA00022722"/>
    </source>
</evidence>
<dbReference type="GO" id="GO:0042781">
    <property type="term" value="F:3'-tRNA processing endoribonuclease activity"/>
    <property type="evidence" value="ECO:0007669"/>
    <property type="project" value="TreeGrafter"/>
</dbReference>
<evidence type="ECO:0000256" key="4">
    <source>
        <dbReference type="ARBA" id="ARBA00022801"/>
    </source>
</evidence>
<dbReference type="PANTHER" id="PTHR33992:SF1">
    <property type="entry name" value="RIBONUCLEASE P PROTEIN COMPONENT"/>
    <property type="match status" value="1"/>
</dbReference>
<keyword evidence="1 6" id="KW-0819">tRNA processing</keyword>
<comment type="caution">
    <text evidence="8">The sequence shown here is derived from an EMBL/GenBank/DDBJ whole genome shotgun (WGS) entry which is preliminary data.</text>
</comment>
<proteinExistence type="inferred from homology"/>
<dbReference type="GO" id="GO:0030677">
    <property type="term" value="C:ribonuclease P complex"/>
    <property type="evidence" value="ECO:0007669"/>
    <property type="project" value="TreeGrafter"/>
</dbReference>
<evidence type="ECO:0000256" key="1">
    <source>
        <dbReference type="ARBA" id="ARBA00022694"/>
    </source>
</evidence>
<evidence type="ECO:0000313" key="9">
    <source>
        <dbReference type="Proteomes" id="UP000030428"/>
    </source>
</evidence>
<dbReference type="HAMAP" id="MF_00227">
    <property type="entry name" value="RNase_P"/>
    <property type="match status" value="1"/>
</dbReference>
<keyword evidence="5 6" id="KW-0694">RNA-binding</keyword>
<dbReference type="GO" id="GO:0000049">
    <property type="term" value="F:tRNA binding"/>
    <property type="evidence" value="ECO:0007669"/>
    <property type="project" value="UniProtKB-UniRule"/>
</dbReference>
<dbReference type="EMBL" id="JSZA02000005">
    <property type="protein sequence ID" value="KHD11700.1"/>
    <property type="molecule type" value="Genomic_DNA"/>
</dbReference>
<accession>A0A0A6PCF7</accession>
<evidence type="ECO:0000256" key="6">
    <source>
        <dbReference type="HAMAP-Rule" id="MF_00227"/>
    </source>
</evidence>
<organism evidence="8 9">
    <name type="scientific">Candidatus Thiomargarita nelsonii</name>
    <dbReference type="NCBI Taxonomy" id="1003181"/>
    <lineage>
        <taxon>Bacteria</taxon>
        <taxon>Pseudomonadati</taxon>
        <taxon>Pseudomonadota</taxon>
        <taxon>Gammaproteobacteria</taxon>
        <taxon>Thiotrichales</taxon>
        <taxon>Thiotrichaceae</taxon>
        <taxon>Thiomargarita</taxon>
    </lineage>
</organism>
<dbReference type="InterPro" id="IPR000100">
    <property type="entry name" value="RNase_P"/>
</dbReference>
<dbReference type="SUPFAM" id="SSF54211">
    <property type="entry name" value="Ribosomal protein S5 domain 2-like"/>
    <property type="match status" value="1"/>
</dbReference>
<reference evidence="8 9" key="1">
    <citation type="journal article" date="2016" name="Front. Microbiol.">
        <title>Single-Cell (Meta-)Genomics of a Dimorphic Candidatus Thiomargarita nelsonii Reveals Genomic Plasticity.</title>
        <authorList>
            <person name="Flood B.E."/>
            <person name="Fliss P."/>
            <person name="Jones D.S."/>
            <person name="Dick G.J."/>
            <person name="Jain S."/>
            <person name="Kaster A.K."/>
            <person name="Winkel M."/>
            <person name="Mussmann M."/>
            <person name="Bailey J."/>
        </authorList>
    </citation>
    <scope>NUCLEOTIDE SEQUENCE [LARGE SCALE GENOMIC DNA]</scope>
    <source>
        <strain evidence="8">Hydrate Ridge</strain>
    </source>
</reference>
<comment type="similarity">
    <text evidence="6">Belongs to the RnpA family.</text>
</comment>
<comment type="subunit">
    <text evidence="6">Consists of a catalytic RNA component (M1 or rnpB) and a protein subunit.</text>
</comment>
<evidence type="ECO:0000256" key="5">
    <source>
        <dbReference type="ARBA" id="ARBA00022884"/>
    </source>
</evidence>
<dbReference type="AlphaFoldDB" id="A0A0A6PCF7"/>
<protein>
    <recommendedName>
        <fullName evidence="6 7">Ribonuclease P protein component</fullName>
        <shortName evidence="6">RNase P protein</shortName>
        <shortName evidence="6">RNaseP protein</shortName>
        <ecNumber evidence="6 7">3.1.26.5</ecNumber>
    </recommendedName>
    <alternativeName>
        <fullName evidence="6">Protein C5</fullName>
    </alternativeName>
</protein>
<comment type="function">
    <text evidence="6">RNaseP catalyzes the removal of the 5'-leader sequence from pre-tRNA to produce the mature 5'-terminus. It can also cleave other RNA substrates such as 4.5S RNA. The protein component plays an auxiliary but essential role in vivo by binding to the 5'-leader sequence and broadening the substrate specificity of the ribozyme.</text>
</comment>
<dbReference type="Pfam" id="PF00825">
    <property type="entry name" value="Ribonuclease_P"/>
    <property type="match status" value="1"/>
</dbReference>
<name>A0A0A6PCF7_9GAMM</name>
<dbReference type="Gene3D" id="3.30.230.10">
    <property type="match status" value="1"/>
</dbReference>
<evidence type="ECO:0000256" key="3">
    <source>
        <dbReference type="ARBA" id="ARBA00022759"/>
    </source>
</evidence>
<keyword evidence="3 6" id="KW-0255">Endonuclease</keyword>
<dbReference type="InterPro" id="IPR020568">
    <property type="entry name" value="Ribosomal_Su5_D2-typ_SF"/>
</dbReference>
<comment type="catalytic activity">
    <reaction evidence="6">
        <text>Endonucleolytic cleavage of RNA, removing 5'-extranucleotides from tRNA precursor.</text>
        <dbReference type="EC" id="3.1.26.5"/>
    </reaction>
</comment>
<dbReference type="Proteomes" id="UP000030428">
    <property type="component" value="Unassembled WGS sequence"/>
</dbReference>
<dbReference type="PANTHER" id="PTHR33992">
    <property type="entry name" value="RIBONUCLEASE P PROTEIN COMPONENT"/>
    <property type="match status" value="1"/>
</dbReference>
<dbReference type="NCBIfam" id="TIGR00188">
    <property type="entry name" value="rnpA"/>
    <property type="match status" value="1"/>
</dbReference>
<dbReference type="GO" id="GO:0001682">
    <property type="term" value="P:tRNA 5'-leader removal"/>
    <property type="evidence" value="ECO:0007669"/>
    <property type="project" value="UniProtKB-UniRule"/>
</dbReference>
<evidence type="ECO:0000313" key="8">
    <source>
        <dbReference type="EMBL" id="KHD11700.1"/>
    </source>
</evidence>
<sequence>MNGPYPFTRQQRLLMAQDYTYVFEQAIKSTGPYLTILARLNGRDFARLGLAISKKRLKRSVDRNRLKRLTRESFRHHHSLLAGLDCVVLAKNGVAQVNNHTLLLSLARHWQQLSRRCKKS</sequence>
<dbReference type="GO" id="GO:0004526">
    <property type="term" value="F:ribonuclease P activity"/>
    <property type="evidence" value="ECO:0007669"/>
    <property type="project" value="UniProtKB-UniRule"/>
</dbReference>
<dbReference type="InterPro" id="IPR014721">
    <property type="entry name" value="Ribsml_uS5_D2-typ_fold_subgr"/>
</dbReference>
<keyword evidence="4 6" id="KW-0378">Hydrolase</keyword>
<keyword evidence="2 6" id="KW-0540">Nuclease</keyword>
<dbReference type="EC" id="3.1.26.5" evidence="6 7"/>
<keyword evidence="9" id="KW-1185">Reference proteome</keyword>
<evidence type="ECO:0000256" key="7">
    <source>
        <dbReference type="NCBIfam" id="TIGR00188"/>
    </source>
</evidence>